<organism evidence="1 2">
    <name type="scientific">Fusicatenibacter faecihominis</name>
    <dbReference type="NCBI Taxonomy" id="2881276"/>
    <lineage>
        <taxon>Bacteria</taxon>
        <taxon>Bacillati</taxon>
        <taxon>Bacillota</taxon>
        <taxon>Clostridia</taxon>
        <taxon>Lachnospirales</taxon>
        <taxon>Lachnospiraceae</taxon>
        <taxon>Fusicatenibacter</taxon>
    </lineage>
</organism>
<dbReference type="RefSeq" id="WP_227614153.1">
    <property type="nucleotide sequence ID" value="NZ_JAJEPR010000002.1"/>
</dbReference>
<evidence type="ECO:0000313" key="2">
    <source>
        <dbReference type="Proteomes" id="UP001197875"/>
    </source>
</evidence>
<protein>
    <submittedName>
        <fullName evidence="1">Uncharacterized protein</fullName>
    </submittedName>
</protein>
<evidence type="ECO:0000313" key="1">
    <source>
        <dbReference type="EMBL" id="MCC2188629.1"/>
    </source>
</evidence>
<gene>
    <name evidence="1" type="ORF">LKD71_02110</name>
</gene>
<sequence>MREIKIPVGISDFREIREGSYYYIPESVNFLLQEMYLPAVFVWQRRVFLQD</sequence>
<keyword evidence="2" id="KW-1185">Reference proteome</keyword>
<comment type="caution">
    <text evidence="1">The sequence shown here is derived from an EMBL/GenBank/DDBJ whole genome shotgun (WGS) entry which is preliminary data.</text>
</comment>
<dbReference type="Proteomes" id="UP001197875">
    <property type="component" value="Unassembled WGS sequence"/>
</dbReference>
<dbReference type="AlphaFoldDB" id="A0AAE3DQT5"/>
<dbReference type="EMBL" id="JAJEPR010000002">
    <property type="protein sequence ID" value="MCC2188629.1"/>
    <property type="molecule type" value="Genomic_DNA"/>
</dbReference>
<proteinExistence type="predicted"/>
<accession>A0AAE3DQT5</accession>
<reference evidence="1 2" key="1">
    <citation type="submission" date="2021-10" db="EMBL/GenBank/DDBJ databases">
        <title>Anaerobic single-cell dispensing facilitates the cultivation of human gut bacteria.</title>
        <authorList>
            <person name="Afrizal A."/>
        </authorList>
    </citation>
    <scope>NUCLEOTIDE SEQUENCE [LARGE SCALE GENOMIC DNA]</scope>
    <source>
        <strain evidence="1 2">CLA-AA-H277</strain>
    </source>
</reference>
<name>A0AAE3DQT5_9FIRM</name>